<feature type="domain" description="PhoU" evidence="7">
    <location>
        <begin position="345"/>
        <end position="425"/>
    </location>
</feature>
<dbReference type="InterPro" id="IPR026022">
    <property type="entry name" value="PhoU_dom"/>
</dbReference>
<feature type="transmembrane region" description="Helical" evidence="6">
    <location>
        <begin position="209"/>
        <end position="232"/>
    </location>
</feature>
<name>A0A2R8B777_9RHOB</name>
<evidence type="ECO:0000259" key="7">
    <source>
        <dbReference type="Pfam" id="PF01895"/>
    </source>
</evidence>
<feature type="transmembrane region" description="Helical" evidence="6">
    <location>
        <begin position="244"/>
        <end position="263"/>
    </location>
</feature>
<feature type="transmembrane region" description="Helical" evidence="6">
    <location>
        <begin position="112"/>
        <end position="128"/>
    </location>
</feature>
<evidence type="ECO:0000256" key="3">
    <source>
        <dbReference type="ARBA" id="ARBA00022692"/>
    </source>
</evidence>
<evidence type="ECO:0000313" key="8">
    <source>
        <dbReference type="EMBL" id="SPH18456.1"/>
    </source>
</evidence>
<dbReference type="NCBIfam" id="NF037997">
    <property type="entry name" value="Na_Pi_symport"/>
    <property type="match status" value="1"/>
</dbReference>
<evidence type="ECO:0000256" key="4">
    <source>
        <dbReference type="ARBA" id="ARBA00022989"/>
    </source>
</evidence>
<evidence type="ECO:0000256" key="5">
    <source>
        <dbReference type="ARBA" id="ARBA00023136"/>
    </source>
</evidence>
<evidence type="ECO:0000313" key="9">
    <source>
        <dbReference type="Proteomes" id="UP000244924"/>
    </source>
</evidence>
<proteinExistence type="predicted"/>
<sequence>MPNDSPMLFLLQVAGAAALLIWAVRLVRTGVERGWSVELRRLLRKGAERRWMAALSGTLAAIVLQSSTAVAILTANFVAAGTLAGAAGLAILLGADLGSAIVAQILLTRADWLVPLLLVAGVAMFLKARGRSLRMAGRALIGLALIFASLSMIRDATEPLRESPALLAGMRYLGGDPLTAFVLGALFAWAVHSSVAAVLLFVTLAAQGVLPVAAGIAMVLGANLGGAVIAFVLTLGSQPPARQIVVANLVLRGGGAALALLALSQASPSLEILGQTPARQIINLHLIFNLALVLVVLPFAGPAVRIAARWVAAPTPVAGLERVSALDPAALSQPDRALACAQRELLEMGGCVEAMLRVIVKLYDDWNETVASAIRDRERDVDKMHIAIKLYLAKLQRHSESEDVNRRGLELADMAVNLESAGNAIAETMLGLARRLDRGGTKFSTRGREEIEDFHDQVLANAQAGLNVLMTQNPDTARALVEEKDRVRDLETRLQRSHLERLKQGLSESIETSNIHQETLRALKQVNSAFTMVAYPILSETGDLLASRLNRPK</sequence>
<accession>A0A2R8B777</accession>
<keyword evidence="5 6" id="KW-0472">Membrane</keyword>
<comment type="subcellular location">
    <subcellularLocation>
        <location evidence="1">Cell membrane</location>
        <topology evidence="1">Multi-pass membrane protein</topology>
    </subcellularLocation>
</comment>
<dbReference type="Proteomes" id="UP000244924">
    <property type="component" value="Unassembled WGS sequence"/>
</dbReference>
<dbReference type="InterPro" id="IPR003841">
    <property type="entry name" value="Na/Pi_transpt"/>
</dbReference>
<dbReference type="Pfam" id="PF02690">
    <property type="entry name" value="Na_Pi_cotrans"/>
    <property type="match status" value="2"/>
</dbReference>
<evidence type="ECO:0000256" key="1">
    <source>
        <dbReference type="ARBA" id="ARBA00004651"/>
    </source>
</evidence>
<dbReference type="InterPro" id="IPR038078">
    <property type="entry name" value="PhoU-like_sf"/>
</dbReference>
<dbReference type="EMBL" id="OMOQ01000001">
    <property type="protein sequence ID" value="SPH18456.1"/>
    <property type="molecule type" value="Genomic_DNA"/>
</dbReference>
<dbReference type="Gene3D" id="1.20.58.220">
    <property type="entry name" value="Phosphate transport system protein phou homolog 2, domain 2"/>
    <property type="match status" value="1"/>
</dbReference>
<evidence type="ECO:0000256" key="6">
    <source>
        <dbReference type="SAM" id="Phobius"/>
    </source>
</evidence>
<dbReference type="PANTHER" id="PTHR10010:SF46">
    <property type="entry name" value="SODIUM-DEPENDENT PHOSPHATE TRANSPORT PROTEIN 2B"/>
    <property type="match status" value="1"/>
</dbReference>
<protein>
    <recommendedName>
        <fullName evidence="7">PhoU domain-containing protein</fullName>
    </recommendedName>
</protein>
<dbReference type="SUPFAM" id="SSF109755">
    <property type="entry name" value="PhoU-like"/>
    <property type="match status" value="1"/>
</dbReference>
<feature type="transmembrane region" description="Helical" evidence="6">
    <location>
        <begin position="284"/>
        <end position="304"/>
    </location>
</feature>
<keyword evidence="2" id="KW-1003">Cell membrane</keyword>
<reference evidence="8 9" key="1">
    <citation type="submission" date="2018-03" db="EMBL/GenBank/DDBJ databases">
        <authorList>
            <person name="Keele B.F."/>
        </authorList>
    </citation>
    <scope>NUCLEOTIDE SEQUENCE [LARGE SCALE GENOMIC DNA]</scope>
    <source>
        <strain evidence="8 9">CECT 8626</strain>
    </source>
</reference>
<dbReference type="GO" id="GO:0005886">
    <property type="term" value="C:plasma membrane"/>
    <property type="evidence" value="ECO:0007669"/>
    <property type="project" value="UniProtKB-SubCell"/>
</dbReference>
<dbReference type="Pfam" id="PF01895">
    <property type="entry name" value="PhoU"/>
    <property type="match status" value="1"/>
</dbReference>
<feature type="transmembrane region" description="Helical" evidence="6">
    <location>
        <begin position="135"/>
        <end position="153"/>
    </location>
</feature>
<evidence type="ECO:0000256" key="2">
    <source>
        <dbReference type="ARBA" id="ARBA00022475"/>
    </source>
</evidence>
<keyword evidence="9" id="KW-1185">Reference proteome</keyword>
<dbReference type="GO" id="GO:0044341">
    <property type="term" value="P:sodium-dependent phosphate transport"/>
    <property type="evidence" value="ECO:0007669"/>
    <property type="project" value="InterPro"/>
</dbReference>
<feature type="transmembrane region" description="Helical" evidence="6">
    <location>
        <begin position="180"/>
        <end position="202"/>
    </location>
</feature>
<keyword evidence="3 6" id="KW-0812">Transmembrane</keyword>
<keyword evidence="4 6" id="KW-1133">Transmembrane helix</keyword>
<dbReference type="GO" id="GO:0005436">
    <property type="term" value="F:sodium:phosphate symporter activity"/>
    <property type="evidence" value="ECO:0007669"/>
    <property type="project" value="InterPro"/>
</dbReference>
<dbReference type="PANTHER" id="PTHR10010">
    <property type="entry name" value="SOLUTE CARRIER FAMILY 34 SODIUM PHOSPHATE , MEMBER 2-RELATED"/>
    <property type="match status" value="1"/>
</dbReference>
<organism evidence="8 9">
    <name type="scientific">Albidovulum aquaemixtae</name>
    <dbReference type="NCBI Taxonomy" id="1542388"/>
    <lineage>
        <taxon>Bacteria</taxon>
        <taxon>Pseudomonadati</taxon>
        <taxon>Pseudomonadota</taxon>
        <taxon>Alphaproteobacteria</taxon>
        <taxon>Rhodobacterales</taxon>
        <taxon>Paracoccaceae</taxon>
        <taxon>Albidovulum</taxon>
    </lineage>
</organism>
<gene>
    <name evidence="8" type="ORF">DEA8626_01994</name>
</gene>
<dbReference type="AlphaFoldDB" id="A0A2R8B777"/>